<keyword evidence="2" id="KW-1185">Reference proteome</keyword>
<accession>W6Z5Q9</accession>
<evidence type="ECO:0000313" key="1">
    <source>
        <dbReference type="EMBL" id="EUC39021.1"/>
    </source>
</evidence>
<dbReference type="Proteomes" id="UP000053841">
    <property type="component" value="Unassembled WGS sequence"/>
</dbReference>
<evidence type="ECO:0000313" key="2">
    <source>
        <dbReference type="Proteomes" id="UP000053841"/>
    </source>
</evidence>
<protein>
    <submittedName>
        <fullName evidence="1">Uncharacterized protein</fullName>
    </submittedName>
</protein>
<proteinExistence type="predicted"/>
<dbReference type="HOGENOM" id="CLU_2885453_0_0_1"/>
<organism evidence="1 2">
    <name type="scientific">Cochliobolus carbonum (strain 26-R-13)</name>
    <name type="common">Maize leaf spot fungus</name>
    <name type="synonym">Bipolaris zeicola</name>
    <dbReference type="NCBI Taxonomy" id="930089"/>
    <lineage>
        <taxon>Eukaryota</taxon>
        <taxon>Fungi</taxon>
        <taxon>Dikarya</taxon>
        <taxon>Ascomycota</taxon>
        <taxon>Pezizomycotina</taxon>
        <taxon>Dothideomycetes</taxon>
        <taxon>Pleosporomycetidae</taxon>
        <taxon>Pleosporales</taxon>
        <taxon>Pleosporineae</taxon>
        <taxon>Pleosporaceae</taxon>
        <taxon>Bipolaris</taxon>
    </lineage>
</organism>
<name>W6Z5Q9_COCC2</name>
<dbReference type="RefSeq" id="XP_007706795.1">
    <property type="nucleotide sequence ID" value="XM_007708605.1"/>
</dbReference>
<dbReference type="GeneID" id="19151218"/>
<sequence>MNISSSLQTLPDTFLLLSSSSQYTQLTNTSLYCRKKNSSTNFFAFAMCKYCANLEQKIKDAGI</sequence>
<dbReference type="AlphaFoldDB" id="W6Z5Q9"/>
<gene>
    <name evidence="1" type="ORF">COCCADRAFT_81657</name>
</gene>
<dbReference type="EMBL" id="KI964539">
    <property type="protein sequence ID" value="EUC39021.1"/>
    <property type="molecule type" value="Genomic_DNA"/>
</dbReference>
<dbReference type="KEGG" id="bze:COCCADRAFT_81657"/>
<reference evidence="1 2" key="1">
    <citation type="journal article" date="2013" name="PLoS Genet.">
        <title>Comparative genome structure, secondary metabolite, and effector coding capacity across Cochliobolus pathogens.</title>
        <authorList>
            <person name="Condon B.J."/>
            <person name="Leng Y."/>
            <person name="Wu D."/>
            <person name="Bushley K.E."/>
            <person name="Ohm R.A."/>
            <person name="Otillar R."/>
            <person name="Martin J."/>
            <person name="Schackwitz W."/>
            <person name="Grimwood J."/>
            <person name="MohdZainudin N."/>
            <person name="Xue C."/>
            <person name="Wang R."/>
            <person name="Manning V.A."/>
            <person name="Dhillon B."/>
            <person name="Tu Z.J."/>
            <person name="Steffenson B.J."/>
            <person name="Salamov A."/>
            <person name="Sun H."/>
            <person name="Lowry S."/>
            <person name="LaButti K."/>
            <person name="Han J."/>
            <person name="Copeland A."/>
            <person name="Lindquist E."/>
            <person name="Barry K."/>
            <person name="Schmutz J."/>
            <person name="Baker S.E."/>
            <person name="Ciuffetti L.M."/>
            <person name="Grigoriev I.V."/>
            <person name="Zhong S."/>
            <person name="Turgeon B.G."/>
        </authorList>
    </citation>
    <scope>NUCLEOTIDE SEQUENCE [LARGE SCALE GENOMIC DNA]</scope>
    <source>
        <strain evidence="1 2">26-R-13</strain>
    </source>
</reference>